<accession>A0A0D9XYY8</accession>
<protein>
    <submittedName>
        <fullName evidence="2">Uncharacterized protein</fullName>
    </submittedName>
</protein>
<evidence type="ECO:0000313" key="2">
    <source>
        <dbReference type="EnsemblPlants" id="LPERR12G08810.1"/>
    </source>
</evidence>
<reference evidence="3" key="2">
    <citation type="submission" date="2013-12" db="EMBL/GenBank/DDBJ databases">
        <authorList>
            <person name="Yu Y."/>
            <person name="Lee S."/>
            <person name="de Baynast K."/>
            <person name="Wissotski M."/>
            <person name="Liu L."/>
            <person name="Talag J."/>
            <person name="Goicoechea J."/>
            <person name="Angelova A."/>
            <person name="Jetty R."/>
            <person name="Kudrna D."/>
            <person name="Golser W."/>
            <person name="Rivera L."/>
            <person name="Zhang J."/>
            <person name="Wing R."/>
        </authorList>
    </citation>
    <scope>NUCLEOTIDE SEQUENCE</scope>
</reference>
<dbReference type="AlphaFoldDB" id="A0A0D9XYY8"/>
<reference evidence="2 3" key="1">
    <citation type="submission" date="2012-08" db="EMBL/GenBank/DDBJ databases">
        <title>Oryza genome evolution.</title>
        <authorList>
            <person name="Wing R.A."/>
        </authorList>
    </citation>
    <scope>NUCLEOTIDE SEQUENCE</scope>
</reference>
<reference evidence="2" key="3">
    <citation type="submission" date="2015-04" db="UniProtKB">
        <authorList>
            <consortium name="EnsemblPlants"/>
        </authorList>
    </citation>
    <scope>IDENTIFICATION</scope>
</reference>
<proteinExistence type="predicted"/>
<keyword evidence="3" id="KW-1185">Reference proteome</keyword>
<feature type="region of interest" description="Disordered" evidence="1">
    <location>
        <begin position="34"/>
        <end position="55"/>
    </location>
</feature>
<dbReference type="EnsemblPlants" id="LPERR12G08810.1">
    <property type="protein sequence ID" value="LPERR12G08810.1"/>
    <property type="gene ID" value="LPERR12G08810"/>
</dbReference>
<dbReference type="Proteomes" id="UP000032180">
    <property type="component" value="Chromosome 12"/>
</dbReference>
<evidence type="ECO:0000256" key="1">
    <source>
        <dbReference type="SAM" id="MobiDB-lite"/>
    </source>
</evidence>
<name>A0A0D9XYY8_9ORYZ</name>
<organism evidence="2 3">
    <name type="scientific">Leersia perrieri</name>
    <dbReference type="NCBI Taxonomy" id="77586"/>
    <lineage>
        <taxon>Eukaryota</taxon>
        <taxon>Viridiplantae</taxon>
        <taxon>Streptophyta</taxon>
        <taxon>Embryophyta</taxon>
        <taxon>Tracheophyta</taxon>
        <taxon>Spermatophyta</taxon>
        <taxon>Magnoliopsida</taxon>
        <taxon>Liliopsida</taxon>
        <taxon>Poales</taxon>
        <taxon>Poaceae</taxon>
        <taxon>BOP clade</taxon>
        <taxon>Oryzoideae</taxon>
        <taxon>Oryzeae</taxon>
        <taxon>Oryzinae</taxon>
        <taxon>Leersia</taxon>
    </lineage>
</organism>
<sequence>MEGAERDRALIFSPSAAAARTGALANLFGCTSSLGSSRSGYPNPPMHTPPTHREEWQNPKLINDREMERSLCHPHLLAGNQFFIFGF</sequence>
<dbReference type="HOGENOM" id="CLU_2486612_0_0_1"/>
<dbReference type="Gramene" id="LPERR12G08810.1">
    <property type="protein sequence ID" value="LPERR12G08810.1"/>
    <property type="gene ID" value="LPERR12G08810"/>
</dbReference>
<evidence type="ECO:0000313" key="3">
    <source>
        <dbReference type="Proteomes" id="UP000032180"/>
    </source>
</evidence>